<dbReference type="Proteomes" id="UP001055105">
    <property type="component" value="Unassembled WGS sequence"/>
</dbReference>
<evidence type="ECO:0000313" key="3">
    <source>
        <dbReference type="Proteomes" id="UP001055105"/>
    </source>
</evidence>
<evidence type="ECO:0000313" key="2">
    <source>
        <dbReference type="EMBL" id="GKI19619.1"/>
    </source>
</evidence>
<sequence>MLSSTGWNTPEKGGSCRMRNTPFRIFREGAKYVRAQGGRPAGNGRRSFEFREESSSRKPEIALPRQGSSGALCKAEAGRPDKITD</sequence>
<proteinExistence type="predicted"/>
<reference evidence="2" key="1">
    <citation type="submission" date="2022-01" db="EMBL/GenBank/DDBJ databases">
        <title>Novel bile acid biosynthetic pathways are enriched in the microbiome of centenarians.</title>
        <authorList>
            <person name="Sato Y."/>
            <person name="Atarashi K."/>
            <person name="Plichta R.D."/>
            <person name="Arai Y."/>
            <person name="Sasajima S."/>
            <person name="Kearney M.S."/>
            <person name="Suda W."/>
            <person name="Takeshita K."/>
            <person name="Sasaki T."/>
            <person name="Okamoto S."/>
            <person name="Skelly N.A."/>
            <person name="Okamura Y."/>
            <person name="Vlamakis H."/>
            <person name="Li Y."/>
            <person name="Tanoue T."/>
            <person name="Takei H."/>
            <person name="Nittono H."/>
            <person name="Narushima S."/>
            <person name="Irie J."/>
            <person name="Itoh H."/>
            <person name="Moriya K."/>
            <person name="Sugiura Y."/>
            <person name="Suematsu M."/>
            <person name="Moritoki N."/>
            <person name="Shibata S."/>
            <person name="Littman R.D."/>
            <person name="Fischbach A.M."/>
            <person name="Uwamino Y."/>
            <person name="Inoue T."/>
            <person name="Honda A."/>
            <person name="Hattori M."/>
            <person name="Murai T."/>
            <person name="Xavier J.R."/>
            <person name="Hirose N."/>
            <person name="Honda K."/>
        </authorList>
    </citation>
    <scope>NUCLEOTIDE SEQUENCE</scope>
    <source>
        <strain evidence="2">CE91-St16</strain>
    </source>
</reference>
<accession>A0AA37KTV3</accession>
<dbReference type="AlphaFoldDB" id="A0AA37KTV3"/>
<name>A0AA37KTV3_9BACT</name>
<feature type="compositionally biased region" description="Basic and acidic residues" evidence="1">
    <location>
        <begin position="46"/>
        <end position="60"/>
    </location>
</feature>
<comment type="caution">
    <text evidence="2">The sequence shown here is derived from an EMBL/GenBank/DDBJ whole genome shotgun (WGS) entry which is preliminary data.</text>
</comment>
<organism evidence="2 3">
    <name type="scientific">Alistipes finegoldii</name>
    <dbReference type="NCBI Taxonomy" id="214856"/>
    <lineage>
        <taxon>Bacteria</taxon>
        <taxon>Pseudomonadati</taxon>
        <taxon>Bacteroidota</taxon>
        <taxon>Bacteroidia</taxon>
        <taxon>Bacteroidales</taxon>
        <taxon>Rikenellaceae</taxon>
        <taxon>Alistipes</taxon>
    </lineage>
</organism>
<feature type="compositionally biased region" description="Basic and acidic residues" evidence="1">
    <location>
        <begin position="76"/>
        <end position="85"/>
    </location>
</feature>
<feature type="region of interest" description="Disordered" evidence="1">
    <location>
        <begin position="1"/>
        <end position="20"/>
    </location>
</feature>
<feature type="region of interest" description="Disordered" evidence="1">
    <location>
        <begin position="35"/>
        <end position="85"/>
    </location>
</feature>
<dbReference type="EMBL" id="BQOL01000002">
    <property type="protein sequence ID" value="GKI19619.1"/>
    <property type="molecule type" value="Genomic_DNA"/>
</dbReference>
<protein>
    <submittedName>
        <fullName evidence="2">Uncharacterized protein</fullName>
    </submittedName>
</protein>
<evidence type="ECO:0000256" key="1">
    <source>
        <dbReference type="SAM" id="MobiDB-lite"/>
    </source>
</evidence>
<gene>
    <name evidence="2" type="ORF">CE91St16_25270</name>
</gene>